<evidence type="ECO:0000256" key="5">
    <source>
        <dbReference type="ARBA" id="ARBA00023136"/>
    </source>
</evidence>
<dbReference type="Proteomes" id="UP001187415">
    <property type="component" value="Unassembled WGS sequence"/>
</dbReference>
<protein>
    <submittedName>
        <fullName evidence="7">Uncharacterized protein</fullName>
    </submittedName>
</protein>
<dbReference type="EMBL" id="JAUPFM010000011">
    <property type="protein sequence ID" value="KAK2838119.1"/>
    <property type="molecule type" value="Genomic_DNA"/>
</dbReference>
<feature type="region of interest" description="Disordered" evidence="6">
    <location>
        <begin position="24"/>
        <end position="85"/>
    </location>
</feature>
<keyword evidence="3" id="KW-0812">Transmembrane</keyword>
<proteinExistence type="inferred from homology"/>
<evidence type="ECO:0000313" key="8">
    <source>
        <dbReference type="Proteomes" id="UP001187415"/>
    </source>
</evidence>
<dbReference type="PANTHER" id="PTHR31396">
    <property type="entry name" value="PROTEIN FAM163B MEMBER"/>
    <property type="match status" value="1"/>
</dbReference>
<organism evidence="7 8">
    <name type="scientific">Channa striata</name>
    <name type="common">Snakehead murrel</name>
    <name type="synonym">Ophicephalus striatus</name>
    <dbReference type="NCBI Taxonomy" id="64152"/>
    <lineage>
        <taxon>Eukaryota</taxon>
        <taxon>Metazoa</taxon>
        <taxon>Chordata</taxon>
        <taxon>Craniata</taxon>
        <taxon>Vertebrata</taxon>
        <taxon>Euteleostomi</taxon>
        <taxon>Actinopterygii</taxon>
        <taxon>Neopterygii</taxon>
        <taxon>Teleostei</taxon>
        <taxon>Neoteleostei</taxon>
        <taxon>Acanthomorphata</taxon>
        <taxon>Anabantaria</taxon>
        <taxon>Anabantiformes</taxon>
        <taxon>Channoidei</taxon>
        <taxon>Channidae</taxon>
        <taxon>Channa</taxon>
    </lineage>
</organism>
<comment type="subcellular location">
    <subcellularLocation>
        <location evidence="1">Membrane</location>
        <topology evidence="1">Single-pass membrane protein</topology>
    </subcellularLocation>
</comment>
<keyword evidence="5" id="KW-0472">Membrane</keyword>
<reference evidence="7" key="1">
    <citation type="submission" date="2023-07" db="EMBL/GenBank/DDBJ databases">
        <title>Chromosome-level Genome Assembly of Striped Snakehead (Channa striata).</title>
        <authorList>
            <person name="Liu H."/>
        </authorList>
    </citation>
    <scope>NUCLEOTIDE SEQUENCE</scope>
    <source>
        <strain evidence="7">Gz</strain>
        <tissue evidence="7">Muscle</tissue>
    </source>
</reference>
<evidence type="ECO:0000256" key="1">
    <source>
        <dbReference type="ARBA" id="ARBA00004167"/>
    </source>
</evidence>
<sequence length="185" mass="20850">MFIGESMVFTNVSSVPQYYCCKREESEKGEEEEPELTSMSPSRPLALCAPPSPTTPEHYSDPETYPPTFLTEANGPASYSPTPPPRRCQRSHPFCPSCARCSLPFYLQHPERLCNGGRRVSYRTVQQQDLDLPVDLESFYQKLNLIRSVTMKEVVTHSISTDVRRAELASVDPMRCLRPASGTSR</sequence>
<accession>A0AA88SNX9</accession>
<keyword evidence="8" id="KW-1185">Reference proteome</keyword>
<evidence type="ECO:0000313" key="7">
    <source>
        <dbReference type="EMBL" id="KAK2838119.1"/>
    </source>
</evidence>
<comment type="similarity">
    <text evidence="2">Belongs to the FAM163 family.</text>
</comment>
<comment type="caution">
    <text evidence="7">The sequence shown here is derived from an EMBL/GenBank/DDBJ whole genome shotgun (WGS) entry which is preliminary data.</text>
</comment>
<evidence type="ECO:0000256" key="4">
    <source>
        <dbReference type="ARBA" id="ARBA00022989"/>
    </source>
</evidence>
<dbReference type="PANTHER" id="PTHR31396:SF2">
    <property type="entry name" value="PROTEIN FAM163B"/>
    <property type="match status" value="1"/>
</dbReference>
<evidence type="ECO:0000256" key="2">
    <source>
        <dbReference type="ARBA" id="ARBA00006760"/>
    </source>
</evidence>
<evidence type="ECO:0000256" key="6">
    <source>
        <dbReference type="SAM" id="MobiDB-lite"/>
    </source>
</evidence>
<dbReference type="AlphaFoldDB" id="A0AA88SNX9"/>
<dbReference type="InterPro" id="IPR040280">
    <property type="entry name" value="FAM163B"/>
</dbReference>
<name>A0AA88SNX9_CHASR</name>
<dbReference type="Pfam" id="PF15069">
    <property type="entry name" value="FAM163"/>
    <property type="match status" value="1"/>
</dbReference>
<gene>
    <name evidence="7" type="ORF">Q5P01_015331</name>
</gene>
<dbReference type="InterPro" id="IPR029379">
    <property type="entry name" value="FAM163"/>
</dbReference>
<keyword evidence="4" id="KW-1133">Transmembrane helix</keyword>
<dbReference type="GO" id="GO:0016020">
    <property type="term" value="C:membrane"/>
    <property type="evidence" value="ECO:0007669"/>
    <property type="project" value="UniProtKB-SubCell"/>
</dbReference>
<evidence type="ECO:0000256" key="3">
    <source>
        <dbReference type="ARBA" id="ARBA00022692"/>
    </source>
</evidence>